<protein>
    <submittedName>
        <fullName evidence="2">Uncharacterized protein</fullName>
    </submittedName>
</protein>
<dbReference type="AlphaFoldDB" id="A0A9P0Z5K3"/>
<dbReference type="OrthoDB" id="1321034at2759"/>
<gene>
    <name evidence="2" type="ORF">CEURO_LOCUS11122</name>
</gene>
<sequence>MSSFLRLCWIIIIISHIVLVPTSSRRAHYILGEDFRSPEILSEDSVYASRAVDSFVSFLCRCIFVLAVLELWTCGNTPANIKEEKSRCCHERRIEDDAQGSPCFCRLPEMKREATSKNDGYLSATTRLLGARDKGKSPTERGWGAAEEAGCCCYCPPGY</sequence>
<dbReference type="Proteomes" id="UP001152484">
    <property type="component" value="Unassembled WGS sequence"/>
</dbReference>
<reference evidence="2" key="1">
    <citation type="submission" date="2022-07" db="EMBL/GenBank/DDBJ databases">
        <authorList>
            <person name="Macas J."/>
            <person name="Novak P."/>
            <person name="Neumann P."/>
        </authorList>
    </citation>
    <scope>NUCLEOTIDE SEQUENCE</scope>
</reference>
<keyword evidence="3" id="KW-1185">Reference proteome</keyword>
<comment type="caution">
    <text evidence="2">The sequence shown here is derived from an EMBL/GenBank/DDBJ whole genome shotgun (WGS) entry which is preliminary data.</text>
</comment>
<feature type="signal peptide" evidence="1">
    <location>
        <begin position="1"/>
        <end position="24"/>
    </location>
</feature>
<dbReference type="EMBL" id="CAMAPE010000021">
    <property type="protein sequence ID" value="CAH9090116.1"/>
    <property type="molecule type" value="Genomic_DNA"/>
</dbReference>
<evidence type="ECO:0000313" key="3">
    <source>
        <dbReference type="Proteomes" id="UP001152484"/>
    </source>
</evidence>
<organism evidence="2 3">
    <name type="scientific">Cuscuta europaea</name>
    <name type="common">European dodder</name>
    <dbReference type="NCBI Taxonomy" id="41803"/>
    <lineage>
        <taxon>Eukaryota</taxon>
        <taxon>Viridiplantae</taxon>
        <taxon>Streptophyta</taxon>
        <taxon>Embryophyta</taxon>
        <taxon>Tracheophyta</taxon>
        <taxon>Spermatophyta</taxon>
        <taxon>Magnoliopsida</taxon>
        <taxon>eudicotyledons</taxon>
        <taxon>Gunneridae</taxon>
        <taxon>Pentapetalae</taxon>
        <taxon>asterids</taxon>
        <taxon>lamiids</taxon>
        <taxon>Solanales</taxon>
        <taxon>Convolvulaceae</taxon>
        <taxon>Cuscuteae</taxon>
        <taxon>Cuscuta</taxon>
        <taxon>Cuscuta subgen. Cuscuta</taxon>
    </lineage>
</organism>
<keyword evidence="1" id="KW-0732">Signal</keyword>
<evidence type="ECO:0000313" key="2">
    <source>
        <dbReference type="EMBL" id="CAH9090116.1"/>
    </source>
</evidence>
<feature type="chain" id="PRO_5040197038" evidence="1">
    <location>
        <begin position="25"/>
        <end position="159"/>
    </location>
</feature>
<name>A0A9P0Z5K3_CUSEU</name>
<evidence type="ECO:0000256" key="1">
    <source>
        <dbReference type="SAM" id="SignalP"/>
    </source>
</evidence>
<proteinExistence type="predicted"/>
<accession>A0A9P0Z5K3</accession>